<dbReference type="PROSITE" id="PS51272">
    <property type="entry name" value="SLH"/>
    <property type="match status" value="3"/>
</dbReference>
<organism evidence="9 10">
    <name type="scientific">Candidatus Aveggerthella stercoripullorum</name>
    <dbReference type="NCBI Taxonomy" id="2840688"/>
    <lineage>
        <taxon>Bacteria</taxon>
        <taxon>Bacillati</taxon>
        <taxon>Actinomycetota</taxon>
        <taxon>Coriobacteriia</taxon>
        <taxon>Eggerthellales</taxon>
        <taxon>Eggerthellaceae</taxon>
        <taxon>Eggerthellaceae incertae sedis</taxon>
        <taxon>Candidatus Aveggerthella</taxon>
    </lineage>
</organism>
<dbReference type="SUPFAM" id="SSF52743">
    <property type="entry name" value="Subtilisin-like"/>
    <property type="match status" value="1"/>
</dbReference>
<dbReference type="PROSITE" id="PS51257">
    <property type="entry name" value="PROKAR_LIPOPROTEIN"/>
    <property type="match status" value="1"/>
</dbReference>
<feature type="signal peptide" evidence="7">
    <location>
        <begin position="1"/>
        <end position="29"/>
    </location>
</feature>
<dbReference type="PANTHER" id="PTHR43806">
    <property type="entry name" value="PEPTIDASE S8"/>
    <property type="match status" value="1"/>
</dbReference>
<accession>A0A9D1D3W2</accession>
<dbReference type="Proteomes" id="UP000824261">
    <property type="component" value="Unassembled WGS sequence"/>
</dbReference>
<dbReference type="InterPro" id="IPR022398">
    <property type="entry name" value="Peptidase_S8_His-AS"/>
</dbReference>
<gene>
    <name evidence="9" type="ORF">IAA69_05945</name>
</gene>
<dbReference type="Pfam" id="PF00395">
    <property type="entry name" value="SLH"/>
    <property type="match status" value="3"/>
</dbReference>
<dbReference type="PANTHER" id="PTHR43806:SF11">
    <property type="entry name" value="CEREVISIN-RELATED"/>
    <property type="match status" value="1"/>
</dbReference>
<evidence type="ECO:0000256" key="2">
    <source>
        <dbReference type="ARBA" id="ARBA00022670"/>
    </source>
</evidence>
<dbReference type="PRINTS" id="PR00723">
    <property type="entry name" value="SUBTILISIN"/>
</dbReference>
<reference evidence="9" key="1">
    <citation type="submission" date="2020-10" db="EMBL/GenBank/DDBJ databases">
        <authorList>
            <person name="Gilroy R."/>
        </authorList>
    </citation>
    <scope>NUCLEOTIDE SEQUENCE</scope>
    <source>
        <strain evidence="9">ChiGjej1B1-2707</strain>
    </source>
</reference>
<keyword evidence="3 5" id="KW-0378">Hydrolase</keyword>
<keyword evidence="4 5" id="KW-0720">Serine protease</keyword>
<proteinExistence type="inferred from homology"/>
<evidence type="ECO:0000256" key="7">
    <source>
        <dbReference type="SAM" id="SignalP"/>
    </source>
</evidence>
<feature type="chain" id="PRO_5038339314" evidence="7">
    <location>
        <begin position="30"/>
        <end position="748"/>
    </location>
</feature>
<sequence>MHRSRMKRVLAWCCALALACGGVPAVAGAEPLGEASPNAAEVVSGAFSDSAVSEQTASTPAEAPQHAENSAANDLGGLNVGKTAAESFARAADEGAAAPNELIVVREDAASAVSRELDGNNASTNVGATSSSDAHAIAAADAAFAEDLLPHARSIDEDAEVERLSDDAYLVRTDSAEDAERLAADLSQKDGIAYVQPNYIYEMPENLAEGDGPASSVDTGIAYTPDTAGAAAVATSRTTSVNDPLWSRQSYLSAVGFADAWDTVRTESTVSVAVLDSTANAAHEDLVGVLDEAHGWDAAARAPYGTTPASNHGTEVAGILAAACDNGCGIAGASYGANIVPINVYSSSGSRLTTTTSVLLRAMEHVFAVAQENPELNLRVVNLSLGGYGDGGSGDMDRALKDSVTEAVEEHGMVVVAAGGNENTDRVSWPADWEEVVSVVSVDESLTGRAGFSDYNEYKDIAAPGEALYAPTARSNSDYTTCKGTSFSTPIVSAAFALLFAADGTLSASEATSLLYETADDLGAPGRDDEFGWGLLDVDEAVEAAWDGAASPSRAFRDVDQNAWYQTPVAYIDTVVRTDLMQGYGGLFRPDEGMTRAEMFTVIYRAAHAGEANVAGEPVENTSPFTDSEDGQFYTAAINWASEVGIAQGSDGLIRPNDQVTREELATLMARYAKLATGVPAEGAPASIGSIADASTVSTWALSSVAWAFEKGIMTGRVYADGTVLLAPGDTVTRAEAAKILVETTALL</sequence>
<feature type="domain" description="SLH" evidence="8">
    <location>
        <begin position="688"/>
        <end position="748"/>
    </location>
</feature>
<dbReference type="GO" id="GO:0004252">
    <property type="term" value="F:serine-type endopeptidase activity"/>
    <property type="evidence" value="ECO:0007669"/>
    <property type="project" value="UniProtKB-UniRule"/>
</dbReference>
<evidence type="ECO:0000256" key="4">
    <source>
        <dbReference type="ARBA" id="ARBA00022825"/>
    </source>
</evidence>
<feature type="active site" description="Charge relay system" evidence="5">
    <location>
        <position position="312"/>
    </location>
</feature>
<dbReference type="InterPro" id="IPR036852">
    <property type="entry name" value="Peptidase_S8/S53_dom_sf"/>
</dbReference>
<evidence type="ECO:0000313" key="10">
    <source>
        <dbReference type="Proteomes" id="UP000824261"/>
    </source>
</evidence>
<dbReference type="InterPro" id="IPR015500">
    <property type="entry name" value="Peptidase_S8_subtilisin-rel"/>
</dbReference>
<dbReference type="GO" id="GO:0006508">
    <property type="term" value="P:proteolysis"/>
    <property type="evidence" value="ECO:0007669"/>
    <property type="project" value="UniProtKB-KW"/>
</dbReference>
<evidence type="ECO:0000256" key="6">
    <source>
        <dbReference type="SAM" id="MobiDB-lite"/>
    </source>
</evidence>
<dbReference type="PROSITE" id="PS00138">
    <property type="entry name" value="SUBTILASE_SER"/>
    <property type="match status" value="1"/>
</dbReference>
<evidence type="ECO:0000256" key="3">
    <source>
        <dbReference type="ARBA" id="ARBA00022801"/>
    </source>
</evidence>
<evidence type="ECO:0000256" key="5">
    <source>
        <dbReference type="PROSITE-ProRule" id="PRU01240"/>
    </source>
</evidence>
<feature type="active site" description="Charge relay system" evidence="5">
    <location>
        <position position="276"/>
    </location>
</feature>
<dbReference type="AlphaFoldDB" id="A0A9D1D3W2"/>
<dbReference type="PROSITE" id="PS00137">
    <property type="entry name" value="SUBTILASE_HIS"/>
    <property type="match status" value="1"/>
</dbReference>
<keyword evidence="2 5" id="KW-0645">Protease</keyword>
<feature type="active site" description="Charge relay system" evidence="5">
    <location>
        <position position="486"/>
    </location>
</feature>
<reference evidence="9" key="2">
    <citation type="journal article" date="2021" name="PeerJ">
        <title>Extensive microbial diversity within the chicken gut microbiome revealed by metagenomics and culture.</title>
        <authorList>
            <person name="Gilroy R."/>
            <person name="Ravi A."/>
            <person name="Getino M."/>
            <person name="Pursley I."/>
            <person name="Horton D.L."/>
            <person name="Alikhan N.F."/>
            <person name="Baker D."/>
            <person name="Gharbi K."/>
            <person name="Hall N."/>
            <person name="Watson M."/>
            <person name="Adriaenssens E.M."/>
            <person name="Foster-Nyarko E."/>
            <person name="Jarju S."/>
            <person name="Secka A."/>
            <person name="Antonio M."/>
            <person name="Oren A."/>
            <person name="Chaudhuri R.R."/>
            <person name="La Ragione R."/>
            <person name="Hildebrand F."/>
            <person name="Pallen M.J."/>
        </authorList>
    </citation>
    <scope>NUCLEOTIDE SEQUENCE</scope>
    <source>
        <strain evidence="9">ChiGjej1B1-2707</strain>
    </source>
</reference>
<comment type="similarity">
    <text evidence="1 5">Belongs to the peptidase S8 family.</text>
</comment>
<evidence type="ECO:0000313" key="9">
    <source>
        <dbReference type="EMBL" id="HIR01786.1"/>
    </source>
</evidence>
<dbReference type="InterPro" id="IPR050131">
    <property type="entry name" value="Peptidase_S8_subtilisin-like"/>
</dbReference>
<feature type="region of interest" description="Disordered" evidence="6">
    <location>
        <begin position="50"/>
        <end position="78"/>
    </location>
</feature>
<name>A0A9D1D3W2_9ACTN</name>
<keyword evidence="7" id="KW-0732">Signal</keyword>
<evidence type="ECO:0000259" key="8">
    <source>
        <dbReference type="PROSITE" id="PS51272"/>
    </source>
</evidence>
<feature type="domain" description="SLH" evidence="8">
    <location>
        <begin position="552"/>
        <end position="617"/>
    </location>
</feature>
<feature type="compositionally biased region" description="Polar residues" evidence="6">
    <location>
        <begin position="50"/>
        <end position="59"/>
    </location>
</feature>
<dbReference type="InterPro" id="IPR023828">
    <property type="entry name" value="Peptidase_S8_Ser-AS"/>
</dbReference>
<dbReference type="Gene3D" id="3.40.50.200">
    <property type="entry name" value="Peptidase S8/S53 domain"/>
    <property type="match status" value="1"/>
</dbReference>
<feature type="domain" description="SLH" evidence="8">
    <location>
        <begin position="621"/>
        <end position="683"/>
    </location>
</feature>
<dbReference type="InterPro" id="IPR000209">
    <property type="entry name" value="Peptidase_S8/S53_dom"/>
</dbReference>
<comment type="caution">
    <text evidence="9">The sequence shown here is derived from an EMBL/GenBank/DDBJ whole genome shotgun (WGS) entry which is preliminary data.</text>
</comment>
<dbReference type="Pfam" id="PF00082">
    <property type="entry name" value="Peptidase_S8"/>
    <property type="match status" value="1"/>
</dbReference>
<evidence type="ECO:0000256" key="1">
    <source>
        <dbReference type="ARBA" id="ARBA00011073"/>
    </source>
</evidence>
<dbReference type="PROSITE" id="PS51892">
    <property type="entry name" value="SUBTILASE"/>
    <property type="match status" value="1"/>
</dbReference>
<protein>
    <submittedName>
        <fullName evidence="9">S8 family serine peptidase</fullName>
    </submittedName>
</protein>
<dbReference type="EMBL" id="DVGB01000073">
    <property type="protein sequence ID" value="HIR01786.1"/>
    <property type="molecule type" value="Genomic_DNA"/>
</dbReference>
<dbReference type="InterPro" id="IPR001119">
    <property type="entry name" value="SLH_dom"/>
</dbReference>